<dbReference type="AlphaFoldDB" id="A0A2N0R134"/>
<reference evidence="1 2" key="1">
    <citation type="submission" date="2017-10" db="EMBL/GenBank/DDBJ databases">
        <title>Extensive intraspecific genome diversity in a model arbuscular mycorrhizal fungus.</title>
        <authorList>
            <person name="Chen E.C.H."/>
            <person name="Morin E."/>
            <person name="Baudet D."/>
            <person name="Noel J."/>
            <person name="Ndikumana S."/>
            <person name="Charron P."/>
            <person name="St-Onge C."/>
            <person name="Giorgi J."/>
            <person name="Grigoriev I.V."/>
            <person name="Roux C."/>
            <person name="Martin F.M."/>
            <person name="Corradi N."/>
        </authorList>
    </citation>
    <scope>NUCLEOTIDE SEQUENCE [LARGE SCALE GENOMIC DNA]</scope>
    <source>
        <strain evidence="1 2">A1</strain>
    </source>
</reference>
<accession>A0A2N0R134</accession>
<reference evidence="1 2" key="2">
    <citation type="submission" date="2017-10" db="EMBL/GenBank/DDBJ databases">
        <title>Genome analyses suggest a sexual origin of heterokaryosis in a supposedly ancient asexual fungus.</title>
        <authorList>
            <person name="Corradi N."/>
            <person name="Sedzielewska K."/>
            <person name="Noel J."/>
            <person name="Charron P."/>
            <person name="Farinelli L."/>
            <person name="Marton T."/>
            <person name="Kruger M."/>
            <person name="Pelin A."/>
            <person name="Brachmann A."/>
            <person name="Corradi N."/>
        </authorList>
    </citation>
    <scope>NUCLEOTIDE SEQUENCE [LARGE SCALE GENOMIC DNA]</scope>
    <source>
        <strain evidence="1 2">A1</strain>
    </source>
</reference>
<organism evidence="1 2">
    <name type="scientific">Rhizophagus irregularis</name>
    <dbReference type="NCBI Taxonomy" id="588596"/>
    <lineage>
        <taxon>Eukaryota</taxon>
        <taxon>Fungi</taxon>
        <taxon>Fungi incertae sedis</taxon>
        <taxon>Mucoromycota</taxon>
        <taxon>Glomeromycotina</taxon>
        <taxon>Glomeromycetes</taxon>
        <taxon>Glomerales</taxon>
        <taxon>Glomeraceae</taxon>
        <taxon>Rhizophagus</taxon>
    </lineage>
</organism>
<proteinExistence type="predicted"/>
<evidence type="ECO:0000313" key="2">
    <source>
        <dbReference type="Proteomes" id="UP000232688"/>
    </source>
</evidence>
<sequence length="264" mass="30606">MSQVMRQKLKNHFLLGFIPFGANCTDVLRPLIADIKELENGFTVVINNKPIWITGGLGNITSDLPEGNEQAGIMHYNANHGCRICTIHHDELNNISFDLAVGGRYHHITSKQYVELSNAQTRHEQELLSQQYSIRENPLTFDSVTRDRHQQCSHDAFHCMGGLANNMLQETFSVLTSKGEEAFLNTWKYFEFPSRWSRQQNSITHLNFYFFSDYLRLTMIMPFLVDWAIDINLLKESFTNHMLMSYVTLQKRHVQQAIKSIQTF</sequence>
<dbReference type="EMBL" id="LLXH01001961">
    <property type="protein sequence ID" value="PKC56990.1"/>
    <property type="molecule type" value="Genomic_DNA"/>
</dbReference>
<dbReference type="Proteomes" id="UP000232688">
    <property type="component" value="Unassembled WGS sequence"/>
</dbReference>
<protein>
    <submittedName>
        <fullName evidence="1">Uncharacterized protein</fullName>
    </submittedName>
</protein>
<gene>
    <name evidence="1" type="ORF">RhiirA1_473195</name>
</gene>
<dbReference type="VEuPathDB" id="FungiDB:RhiirA1_473195"/>
<comment type="caution">
    <text evidence="1">The sequence shown here is derived from an EMBL/GenBank/DDBJ whole genome shotgun (WGS) entry which is preliminary data.</text>
</comment>
<evidence type="ECO:0000313" key="1">
    <source>
        <dbReference type="EMBL" id="PKC56990.1"/>
    </source>
</evidence>
<dbReference type="VEuPathDB" id="FungiDB:FUN_013346"/>
<name>A0A2N0R134_9GLOM</name>